<comment type="caution">
    <text evidence="4">The sequence shown here is derived from an EMBL/GenBank/DDBJ whole genome shotgun (WGS) entry which is preliminary data.</text>
</comment>
<protein>
    <submittedName>
        <fullName evidence="4">Putative sensory transducer protein YfmS</fullName>
    </submittedName>
</protein>
<evidence type="ECO:0000313" key="5">
    <source>
        <dbReference type="Proteomes" id="UP000037043"/>
    </source>
</evidence>
<dbReference type="InterPro" id="IPR004089">
    <property type="entry name" value="MCPsignal_dom"/>
</dbReference>
<dbReference type="SMART" id="SM00283">
    <property type="entry name" value="MA"/>
    <property type="match status" value="1"/>
</dbReference>
<dbReference type="PANTHER" id="PTHR32089:SF112">
    <property type="entry name" value="LYSOZYME-LIKE PROTEIN-RELATED"/>
    <property type="match status" value="1"/>
</dbReference>
<dbReference type="GO" id="GO:0016020">
    <property type="term" value="C:membrane"/>
    <property type="evidence" value="ECO:0007669"/>
    <property type="project" value="InterPro"/>
</dbReference>
<dbReference type="STRING" id="36844.SAMN04488501_10548"/>
<name>A0A0L6ZEX1_9CLOT</name>
<dbReference type="PROSITE" id="PS50111">
    <property type="entry name" value="CHEMOTAXIS_TRANSDUC_2"/>
    <property type="match status" value="1"/>
</dbReference>
<keyword evidence="5" id="KW-1185">Reference proteome</keyword>
<dbReference type="PATRIC" id="fig|1121318.3.peg.172"/>
<accession>A0A0L6ZEX1</accession>
<gene>
    <name evidence="4" type="primary">yfmS_1</name>
    <name evidence="4" type="ORF">CLHOM_01730</name>
</gene>
<dbReference type="Proteomes" id="UP000037043">
    <property type="component" value="Unassembled WGS sequence"/>
</dbReference>
<evidence type="ECO:0000256" key="2">
    <source>
        <dbReference type="PROSITE-ProRule" id="PRU00284"/>
    </source>
</evidence>
<dbReference type="AlphaFoldDB" id="A0A0L6ZEX1"/>
<dbReference type="PANTHER" id="PTHR32089">
    <property type="entry name" value="METHYL-ACCEPTING CHEMOTAXIS PROTEIN MCPB"/>
    <property type="match status" value="1"/>
</dbReference>
<evidence type="ECO:0000259" key="3">
    <source>
        <dbReference type="PROSITE" id="PS50111"/>
    </source>
</evidence>
<evidence type="ECO:0000256" key="1">
    <source>
        <dbReference type="ARBA" id="ARBA00023224"/>
    </source>
</evidence>
<organism evidence="4 5">
    <name type="scientific">Clostridium homopropionicum DSM 5847</name>
    <dbReference type="NCBI Taxonomy" id="1121318"/>
    <lineage>
        <taxon>Bacteria</taxon>
        <taxon>Bacillati</taxon>
        <taxon>Bacillota</taxon>
        <taxon>Clostridia</taxon>
        <taxon>Eubacteriales</taxon>
        <taxon>Clostridiaceae</taxon>
        <taxon>Clostridium</taxon>
    </lineage>
</organism>
<dbReference type="Pfam" id="PF00015">
    <property type="entry name" value="MCPsignal"/>
    <property type="match status" value="1"/>
</dbReference>
<evidence type="ECO:0000313" key="4">
    <source>
        <dbReference type="EMBL" id="KOA21502.1"/>
    </source>
</evidence>
<dbReference type="RefSeq" id="WP_161803186.1">
    <property type="nucleotide sequence ID" value="NZ_LHUR01000005.1"/>
</dbReference>
<dbReference type="GO" id="GO:0007165">
    <property type="term" value="P:signal transduction"/>
    <property type="evidence" value="ECO:0007669"/>
    <property type="project" value="UniProtKB-KW"/>
</dbReference>
<keyword evidence="1 2" id="KW-0807">Transducer</keyword>
<feature type="domain" description="Methyl-accepting transducer" evidence="3">
    <location>
        <begin position="105"/>
        <end position="276"/>
    </location>
</feature>
<dbReference type="SUPFAM" id="SSF58104">
    <property type="entry name" value="Methyl-accepting chemotaxis protein (MCP) signaling domain"/>
    <property type="match status" value="1"/>
</dbReference>
<reference evidence="5" key="1">
    <citation type="submission" date="2015-08" db="EMBL/GenBank/DDBJ databases">
        <title>Genome sequence of the strict anaerobe Clostridium homopropionicum LuHBu1 (DSM 5847T).</title>
        <authorList>
            <person name="Poehlein A."/>
            <person name="Beck M."/>
            <person name="Schiel-Bengelsdorf B."/>
            <person name="Bengelsdorf F.R."/>
            <person name="Daniel R."/>
            <person name="Duerre P."/>
        </authorList>
    </citation>
    <scope>NUCLEOTIDE SEQUENCE [LARGE SCALE GENOMIC DNA]</scope>
    <source>
        <strain evidence="5">DSM 5847</strain>
    </source>
</reference>
<dbReference type="EMBL" id="LHUR01000005">
    <property type="protein sequence ID" value="KOA21502.1"/>
    <property type="molecule type" value="Genomic_DNA"/>
</dbReference>
<sequence length="276" mass="30847">MKNKVEDSILFKAFEEIVPFMGSILRGDFVMGFNSTEDCIKLYNSSKGGYEYNIGPITKETVAYKCIQSGELILDELNVGRTGIPYRSTAIPIKENNKMLGCIVVSTFLDRQKKVSDMAEELSKSANELLMYISKVSKGIGQVAESNNGVIKVLDETVKDTEQTDSVIGFIKDVSKRSNLLGLNASIESARAGEAGKGFGVVASEIRKLADSSNNSIKTIEFTLSRIKKNSREIFENIESDMKSFQQYSNDLKEIESYIFDLEKLSRELKEISRKY</sequence>
<dbReference type="Gene3D" id="1.10.287.950">
    <property type="entry name" value="Methyl-accepting chemotaxis protein"/>
    <property type="match status" value="1"/>
</dbReference>
<proteinExistence type="predicted"/>